<gene>
    <name evidence="2" type="ORF">NQ318_012064</name>
</gene>
<protein>
    <recommendedName>
        <fullName evidence="4">Mos1 transposase HTH domain-containing protein</fullName>
    </recommendedName>
</protein>
<proteinExistence type="predicted"/>
<evidence type="ECO:0000256" key="1">
    <source>
        <dbReference type="SAM" id="MobiDB-lite"/>
    </source>
</evidence>
<feature type="region of interest" description="Disordered" evidence="1">
    <location>
        <begin position="56"/>
        <end position="75"/>
    </location>
</feature>
<dbReference type="PANTHER" id="PTHR46060">
    <property type="entry name" value="MARINER MOS1 TRANSPOSASE-LIKE PROTEIN"/>
    <property type="match status" value="1"/>
</dbReference>
<reference evidence="2" key="1">
    <citation type="journal article" date="2023" name="Insect Mol. Biol.">
        <title>Genome sequencing provides insights into the evolution of gene families encoding plant cell wall-degrading enzymes in longhorned beetles.</title>
        <authorList>
            <person name="Shin N.R."/>
            <person name="Okamura Y."/>
            <person name="Kirsch R."/>
            <person name="Pauchet Y."/>
        </authorList>
    </citation>
    <scope>NUCLEOTIDE SEQUENCE</scope>
    <source>
        <strain evidence="2">AMC_N1</strain>
    </source>
</reference>
<comment type="caution">
    <text evidence="2">The sequence shown here is derived from an EMBL/GenBank/DDBJ whole genome shotgun (WGS) entry which is preliminary data.</text>
</comment>
<evidence type="ECO:0008006" key="4">
    <source>
        <dbReference type="Google" id="ProtNLM"/>
    </source>
</evidence>
<dbReference type="Proteomes" id="UP001162162">
    <property type="component" value="Unassembled WGS sequence"/>
</dbReference>
<accession>A0AAV8Y533</accession>
<evidence type="ECO:0000313" key="2">
    <source>
        <dbReference type="EMBL" id="KAJ8945742.1"/>
    </source>
</evidence>
<name>A0AAV8Y533_9CUCU</name>
<keyword evidence="3" id="KW-1185">Reference proteome</keyword>
<dbReference type="AlphaFoldDB" id="A0AAV8Y533"/>
<dbReference type="EMBL" id="JAPWTK010000210">
    <property type="protein sequence ID" value="KAJ8945742.1"/>
    <property type="molecule type" value="Genomic_DNA"/>
</dbReference>
<dbReference type="InterPro" id="IPR052709">
    <property type="entry name" value="Transposase-MT_Hybrid"/>
</dbReference>
<organism evidence="2 3">
    <name type="scientific">Aromia moschata</name>
    <dbReference type="NCBI Taxonomy" id="1265417"/>
    <lineage>
        <taxon>Eukaryota</taxon>
        <taxon>Metazoa</taxon>
        <taxon>Ecdysozoa</taxon>
        <taxon>Arthropoda</taxon>
        <taxon>Hexapoda</taxon>
        <taxon>Insecta</taxon>
        <taxon>Pterygota</taxon>
        <taxon>Neoptera</taxon>
        <taxon>Endopterygota</taxon>
        <taxon>Coleoptera</taxon>
        <taxon>Polyphaga</taxon>
        <taxon>Cucujiformia</taxon>
        <taxon>Chrysomeloidea</taxon>
        <taxon>Cerambycidae</taxon>
        <taxon>Cerambycinae</taxon>
        <taxon>Callichromatini</taxon>
        <taxon>Aromia</taxon>
    </lineage>
</organism>
<sequence>MLSVQMKQRVNLKFNLLKPGKTFTEVYAMLKDMYGNKYLPCTQDFEWLIRFKEGRETTENDPRTRRPSTSKTDENIEKIESTKNVFARFCMNRSTCAKMVPKLLTPEQKESRMNICDDIINNTDTDPGLLTR</sequence>
<evidence type="ECO:0000313" key="3">
    <source>
        <dbReference type="Proteomes" id="UP001162162"/>
    </source>
</evidence>
<dbReference type="PANTHER" id="PTHR46060:SF1">
    <property type="entry name" value="MARINER MOS1 TRANSPOSASE-LIKE PROTEIN"/>
    <property type="match status" value="1"/>
</dbReference>